<dbReference type="InterPro" id="IPR010836">
    <property type="entry name" value="SapC"/>
</dbReference>
<dbReference type="OrthoDB" id="598474at2"/>
<evidence type="ECO:0000313" key="1">
    <source>
        <dbReference type="EMBL" id="ACF10738.1"/>
    </source>
</evidence>
<dbReference type="AlphaFoldDB" id="B3QKV0"/>
<dbReference type="RefSeq" id="WP_012501571.1">
    <property type="nucleotide sequence ID" value="NC_011027.1"/>
</dbReference>
<accession>B3QKV0</accession>
<gene>
    <name evidence="1" type="ordered locus">Cpar_0312</name>
</gene>
<reference evidence="1" key="1">
    <citation type="submission" date="2008-06" db="EMBL/GenBank/DDBJ databases">
        <title>Complete sequence of Chlorobaculum parvum NCIB 8327.</title>
        <authorList>
            <consortium name="US DOE Joint Genome Institute"/>
            <person name="Lucas S."/>
            <person name="Copeland A."/>
            <person name="Lapidus A."/>
            <person name="Glavina del Rio T."/>
            <person name="Dalin E."/>
            <person name="Tice H."/>
            <person name="Bruce D."/>
            <person name="Goodwin L."/>
            <person name="Pitluck S."/>
            <person name="Schmutz J."/>
            <person name="Larimer F."/>
            <person name="Land M."/>
            <person name="Hauser L."/>
            <person name="Kyrpides N."/>
            <person name="Mikhailova N."/>
            <person name="Zhao F."/>
            <person name="Li T."/>
            <person name="Liu Z."/>
            <person name="Overmann J."/>
            <person name="Bryant D.A."/>
            <person name="Richardson P."/>
        </authorList>
    </citation>
    <scope>NUCLEOTIDE SEQUENCE [LARGE SCALE GENOMIC DNA]</scope>
    <source>
        <strain evidence="1">NCIB 8327</strain>
    </source>
</reference>
<dbReference type="HOGENOM" id="CLU_2506709_0_0_10"/>
<dbReference type="KEGG" id="cpc:Cpar_0312"/>
<sequence length="85" mass="9600">MENEDKRTESYLPAYLHRCPFITTAQNGEQEPMVYFDKAYGGFNTKDGAGLFEDSAPSETLQKQKVMLTFGDDSPKNLTDLGSRR</sequence>
<dbReference type="Proteomes" id="UP000008811">
    <property type="component" value="Chromosome"/>
</dbReference>
<dbReference type="Pfam" id="PF07277">
    <property type="entry name" value="SapC"/>
    <property type="match status" value="1"/>
</dbReference>
<name>B3QKV0_CHLP8</name>
<dbReference type="EMBL" id="CP001099">
    <property type="protein sequence ID" value="ACF10738.1"/>
    <property type="molecule type" value="Genomic_DNA"/>
</dbReference>
<organism evidence="1 2">
    <name type="scientific">Chlorobaculum parvum (strain DSM 263 / NCIMB 8327)</name>
    <name type="common">Chlorobium vibrioforme subsp. thiosulfatophilum</name>
    <dbReference type="NCBI Taxonomy" id="517417"/>
    <lineage>
        <taxon>Bacteria</taxon>
        <taxon>Pseudomonadati</taxon>
        <taxon>Chlorobiota</taxon>
        <taxon>Chlorobiia</taxon>
        <taxon>Chlorobiales</taxon>
        <taxon>Chlorobiaceae</taxon>
        <taxon>Chlorobaculum</taxon>
    </lineage>
</organism>
<proteinExistence type="predicted"/>
<evidence type="ECO:0000313" key="2">
    <source>
        <dbReference type="Proteomes" id="UP000008811"/>
    </source>
</evidence>
<keyword evidence="2" id="KW-1185">Reference proteome</keyword>
<protein>
    <submittedName>
        <fullName evidence="1">Uncharacterized protein</fullName>
    </submittedName>
</protein>